<evidence type="ECO:0000256" key="6">
    <source>
        <dbReference type="ARBA" id="ARBA00023136"/>
    </source>
</evidence>
<reference evidence="11 12" key="1">
    <citation type="submission" date="2016-08" db="EMBL/GenBank/DDBJ databases">
        <title>A Parts List for Fungal Cellulosomes Revealed by Comparative Genomics.</title>
        <authorList>
            <consortium name="DOE Joint Genome Institute"/>
            <person name="Haitjema C.H."/>
            <person name="Gilmore S.P."/>
            <person name="Henske J.K."/>
            <person name="Solomon K.V."/>
            <person name="De Groot R."/>
            <person name="Kuo A."/>
            <person name="Mondo S.J."/>
            <person name="Salamov A.A."/>
            <person name="Labutti K."/>
            <person name="Zhao Z."/>
            <person name="Chiniquy J."/>
            <person name="Barry K."/>
            <person name="Brewer H.M."/>
            <person name="Purvine S.O."/>
            <person name="Wright A.T."/>
            <person name="Boxma B."/>
            <person name="Van Alen T."/>
            <person name="Hackstein J.H."/>
            <person name="Baker S.E."/>
            <person name="Grigoriev I.V."/>
            <person name="O'Malley M.A."/>
        </authorList>
    </citation>
    <scope>NUCLEOTIDE SEQUENCE [LARGE SCALE GENOMIC DNA]</scope>
    <source>
        <strain evidence="11 12">G1</strain>
    </source>
</reference>
<keyword evidence="5" id="KW-0406">Ion transport</keyword>
<evidence type="ECO:0000256" key="2">
    <source>
        <dbReference type="ARBA" id="ARBA00022448"/>
    </source>
</evidence>
<comment type="subcellular location">
    <subcellularLocation>
        <location evidence="1">Membrane</location>
        <topology evidence="1">Multi-pass membrane protein</topology>
    </subcellularLocation>
</comment>
<comment type="caution">
    <text evidence="11">The sequence shown here is derived from an EMBL/GenBank/DDBJ whole genome shotgun (WGS) entry which is preliminary data.</text>
</comment>
<dbReference type="InterPro" id="IPR000595">
    <property type="entry name" value="cNMP-bd_dom"/>
</dbReference>
<name>A0A1Y1ZM56_9FUNG</name>
<dbReference type="EMBL" id="MCOG01000383">
    <property type="protein sequence ID" value="ORY11284.1"/>
    <property type="molecule type" value="Genomic_DNA"/>
</dbReference>
<dbReference type="InterPro" id="IPR018488">
    <property type="entry name" value="cNMP-bd_CS"/>
</dbReference>
<dbReference type="SMART" id="SM00100">
    <property type="entry name" value="cNMP"/>
    <property type="match status" value="2"/>
</dbReference>
<dbReference type="GO" id="GO:0005221">
    <property type="term" value="F:intracellularly cyclic nucleotide-activated monoatomic cation channel activity"/>
    <property type="evidence" value="ECO:0007669"/>
    <property type="project" value="InterPro"/>
</dbReference>
<evidence type="ECO:0000313" key="11">
    <source>
        <dbReference type="EMBL" id="ORY11284.1"/>
    </source>
</evidence>
<keyword evidence="12" id="KW-1185">Reference proteome</keyword>
<keyword evidence="2" id="KW-0813">Transport</keyword>
<dbReference type="PANTHER" id="PTHR45638:SF11">
    <property type="entry name" value="CYCLIC NUCLEOTIDE-GATED CATION CHANNEL SUBUNIT A"/>
    <property type="match status" value="1"/>
</dbReference>
<keyword evidence="8" id="KW-0407">Ion channel</keyword>
<keyword evidence="9" id="KW-0175">Coiled coil</keyword>
<feature type="coiled-coil region" evidence="9">
    <location>
        <begin position="155"/>
        <end position="182"/>
    </location>
</feature>
<dbReference type="GO" id="GO:0016020">
    <property type="term" value="C:membrane"/>
    <property type="evidence" value="ECO:0007669"/>
    <property type="project" value="UniProtKB-SubCell"/>
</dbReference>
<evidence type="ECO:0000256" key="4">
    <source>
        <dbReference type="ARBA" id="ARBA00022989"/>
    </source>
</evidence>
<protein>
    <submittedName>
        <fullName evidence="11">Camp-binding domain-like protein</fullName>
    </submittedName>
</protein>
<keyword evidence="6" id="KW-0472">Membrane</keyword>
<gene>
    <name evidence="11" type="ORF">LY90DRAFT_438577</name>
</gene>
<feature type="domain" description="Cyclic nucleotide-binding" evidence="10">
    <location>
        <begin position="66"/>
        <end position="166"/>
    </location>
</feature>
<evidence type="ECO:0000256" key="7">
    <source>
        <dbReference type="ARBA" id="ARBA00023286"/>
    </source>
</evidence>
<dbReference type="Gene3D" id="2.60.120.10">
    <property type="entry name" value="Jelly Rolls"/>
    <property type="match status" value="2"/>
</dbReference>
<dbReference type="GO" id="GO:0044877">
    <property type="term" value="F:protein-containing complex binding"/>
    <property type="evidence" value="ECO:0007669"/>
    <property type="project" value="TreeGrafter"/>
</dbReference>
<evidence type="ECO:0000256" key="3">
    <source>
        <dbReference type="ARBA" id="ARBA00022692"/>
    </source>
</evidence>
<dbReference type="SUPFAM" id="SSF51206">
    <property type="entry name" value="cAMP-binding domain-like"/>
    <property type="match status" value="2"/>
</dbReference>
<dbReference type="InterPro" id="IPR018490">
    <property type="entry name" value="cNMP-bd_dom_sf"/>
</dbReference>
<dbReference type="PROSITE" id="PS00889">
    <property type="entry name" value="CNMP_BINDING_2"/>
    <property type="match status" value="1"/>
</dbReference>
<dbReference type="STRING" id="1754190.A0A1Y1ZM56"/>
<dbReference type="InterPro" id="IPR014710">
    <property type="entry name" value="RmlC-like_jellyroll"/>
</dbReference>
<evidence type="ECO:0000256" key="1">
    <source>
        <dbReference type="ARBA" id="ARBA00004141"/>
    </source>
</evidence>
<keyword evidence="3" id="KW-0812">Transmembrane</keyword>
<evidence type="ECO:0000313" key="12">
    <source>
        <dbReference type="Proteomes" id="UP000193920"/>
    </source>
</evidence>
<organism evidence="11 12">
    <name type="scientific">Neocallimastix californiae</name>
    <dbReference type="NCBI Taxonomy" id="1754190"/>
    <lineage>
        <taxon>Eukaryota</taxon>
        <taxon>Fungi</taxon>
        <taxon>Fungi incertae sedis</taxon>
        <taxon>Chytridiomycota</taxon>
        <taxon>Chytridiomycota incertae sedis</taxon>
        <taxon>Neocallimastigomycetes</taxon>
        <taxon>Neocallimastigales</taxon>
        <taxon>Neocallimastigaceae</taxon>
        <taxon>Neocallimastix</taxon>
    </lineage>
</organism>
<dbReference type="CDD" id="cd00038">
    <property type="entry name" value="CAP_ED"/>
    <property type="match status" value="2"/>
</dbReference>
<dbReference type="Proteomes" id="UP000193920">
    <property type="component" value="Unassembled WGS sequence"/>
</dbReference>
<dbReference type="AlphaFoldDB" id="A0A1Y1ZM56"/>
<dbReference type="PROSITE" id="PS50042">
    <property type="entry name" value="CNMP_BINDING_3"/>
    <property type="match status" value="2"/>
</dbReference>
<sequence>MDVFQLTKNNLDEILKKYPEVSEKIKAEAQVRYKYNEAREKAKLDNQQEAETEVEIVREKLKVVPLFQQCDIGFLHQLALSMKLCIFEKNQIIIRRGEVANSMFFIISGEVQVESDDGSKIYAEMGQNSFFGEVALFYDIRRTANIRAKSQCTVMELYKDVLDKLLKEYSGIENQMKAIAKENYDLFQKREHEIKVASSKNNGETEESAYNVEATIFHLEKVPLFKKCTKIFFNSLALHTSIVSFQKGENIIKKGDEANEMYIIINGKVQVVSEDGSKTFDTMKNGAFFGEGNVKRGKLVLINLYRYLFFSDRLNIIDINQKF</sequence>
<dbReference type="Pfam" id="PF00027">
    <property type="entry name" value="cNMP_binding"/>
    <property type="match status" value="2"/>
</dbReference>
<dbReference type="OrthoDB" id="421226at2759"/>
<evidence type="ECO:0000256" key="8">
    <source>
        <dbReference type="ARBA" id="ARBA00023303"/>
    </source>
</evidence>
<accession>A0A1Y1ZM56</accession>
<keyword evidence="4" id="KW-1133">Transmembrane helix</keyword>
<feature type="domain" description="Cyclic nucleotide-binding" evidence="10">
    <location>
        <begin position="224"/>
        <end position="291"/>
    </location>
</feature>
<evidence type="ECO:0000256" key="5">
    <source>
        <dbReference type="ARBA" id="ARBA00023065"/>
    </source>
</evidence>
<evidence type="ECO:0000256" key="9">
    <source>
        <dbReference type="SAM" id="Coils"/>
    </source>
</evidence>
<keyword evidence="7" id="KW-1071">Ligand-gated ion channel</keyword>
<dbReference type="InterPro" id="IPR050866">
    <property type="entry name" value="CNG_cation_channel"/>
</dbReference>
<proteinExistence type="predicted"/>
<dbReference type="PANTHER" id="PTHR45638">
    <property type="entry name" value="CYCLIC NUCLEOTIDE-GATED CATION CHANNEL SUBUNIT A"/>
    <property type="match status" value="1"/>
</dbReference>
<evidence type="ECO:0000259" key="10">
    <source>
        <dbReference type="PROSITE" id="PS50042"/>
    </source>
</evidence>
<dbReference type="PROSITE" id="PS00888">
    <property type="entry name" value="CNMP_BINDING_1"/>
    <property type="match status" value="2"/>
</dbReference>